<sequence>MASKRPTDLDLDINEYKVRGEDGKYRLRPDRGLNRIGSVAMLGFLGWLYIAYLQDILPWYGFLFIVFMAFAAGGLFTMSLKHIDWCHCPLISGH</sequence>
<feature type="transmembrane region" description="Helical" evidence="1">
    <location>
        <begin position="59"/>
        <end position="80"/>
    </location>
</feature>
<proteinExistence type="predicted"/>
<evidence type="ECO:0000313" key="3">
    <source>
        <dbReference type="Proteomes" id="UP000095463"/>
    </source>
</evidence>
<name>A0A1E5XW23_9HYPH</name>
<organism evidence="2 3">
    <name type="scientific">Devosia insulae DS-56</name>
    <dbReference type="NCBI Taxonomy" id="1116389"/>
    <lineage>
        <taxon>Bacteria</taxon>
        <taxon>Pseudomonadati</taxon>
        <taxon>Pseudomonadota</taxon>
        <taxon>Alphaproteobacteria</taxon>
        <taxon>Hyphomicrobiales</taxon>
        <taxon>Devosiaceae</taxon>
        <taxon>Devosia</taxon>
    </lineage>
</organism>
<keyword evidence="1" id="KW-1133">Transmembrane helix</keyword>
<evidence type="ECO:0000256" key="1">
    <source>
        <dbReference type="SAM" id="Phobius"/>
    </source>
</evidence>
<accession>A0A1E5XW23</accession>
<evidence type="ECO:0000313" key="2">
    <source>
        <dbReference type="EMBL" id="OEO32771.1"/>
    </source>
</evidence>
<dbReference type="AlphaFoldDB" id="A0A1E5XW23"/>
<gene>
    <name evidence="2" type="ORF">VW23_010005</name>
</gene>
<dbReference type="EMBL" id="LAJE02000056">
    <property type="protein sequence ID" value="OEO32771.1"/>
    <property type="molecule type" value="Genomic_DNA"/>
</dbReference>
<keyword evidence="1" id="KW-0812">Transmembrane</keyword>
<keyword evidence="1" id="KW-0472">Membrane</keyword>
<protein>
    <submittedName>
        <fullName evidence="2">Uncharacterized protein</fullName>
    </submittedName>
</protein>
<feature type="transmembrane region" description="Helical" evidence="1">
    <location>
        <begin position="33"/>
        <end position="53"/>
    </location>
</feature>
<dbReference type="OrthoDB" id="9946574at2"/>
<reference evidence="2 3" key="1">
    <citation type="journal article" date="2015" name="Genome Announc.">
        <title>Genome Assemblies of Three Soil-Associated Devosia species: D. insulae, D. limi, and D. soli.</title>
        <authorList>
            <person name="Hassan Y.I."/>
            <person name="Lepp D."/>
            <person name="Zhou T."/>
        </authorList>
    </citation>
    <scope>NUCLEOTIDE SEQUENCE [LARGE SCALE GENOMIC DNA]</scope>
    <source>
        <strain evidence="2 3">DS-56</strain>
    </source>
</reference>
<keyword evidence="3" id="KW-1185">Reference proteome</keyword>
<dbReference type="RefSeq" id="WP_069908106.1">
    <property type="nucleotide sequence ID" value="NZ_LAJE02000056.1"/>
</dbReference>
<dbReference type="Proteomes" id="UP000095463">
    <property type="component" value="Unassembled WGS sequence"/>
</dbReference>
<comment type="caution">
    <text evidence="2">The sequence shown here is derived from an EMBL/GenBank/DDBJ whole genome shotgun (WGS) entry which is preliminary data.</text>
</comment>